<evidence type="ECO:0000313" key="1">
    <source>
        <dbReference type="EMBL" id="EMI56344.1"/>
    </source>
</evidence>
<comment type="caution">
    <text evidence="1">The sequence shown here is derived from an EMBL/GenBank/DDBJ whole genome shotgun (WGS) entry which is preliminary data.</text>
</comment>
<dbReference type="AlphaFoldDB" id="M5U505"/>
<accession>M5U505</accession>
<proteinExistence type="predicted"/>
<dbReference type="EMBL" id="ANOH01000154">
    <property type="protein sequence ID" value="EMI56344.1"/>
    <property type="molecule type" value="Genomic_DNA"/>
</dbReference>
<name>M5U505_9BACT</name>
<gene>
    <name evidence="1" type="ORF">RSSM_02224</name>
</gene>
<dbReference type="Proteomes" id="UP000011885">
    <property type="component" value="Unassembled WGS sequence"/>
</dbReference>
<keyword evidence="2" id="KW-1185">Reference proteome</keyword>
<sequence>MTLAEIRAIVSQLGIDPTSVSMTSDRHWTLDCLRPETVD</sequence>
<reference evidence="1 2" key="1">
    <citation type="journal article" date="2013" name="Mar. Genomics">
        <title>Expression of sulfatases in Rhodopirellula baltica and the diversity of sulfatases in the genus Rhodopirellula.</title>
        <authorList>
            <person name="Wegner C.E."/>
            <person name="Richter-Heitmann T."/>
            <person name="Klindworth A."/>
            <person name="Klockow C."/>
            <person name="Richter M."/>
            <person name="Achstetter T."/>
            <person name="Glockner F.O."/>
            <person name="Harder J."/>
        </authorList>
    </citation>
    <scope>NUCLEOTIDE SEQUENCE [LARGE SCALE GENOMIC DNA]</scope>
    <source>
        <strain evidence="1 2">SM41</strain>
    </source>
</reference>
<evidence type="ECO:0000313" key="2">
    <source>
        <dbReference type="Proteomes" id="UP000011885"/>
    </source>
</evidence>
<organism evidence="1 2">
    <name type="scientific">Rhodopirellula sallentina SM41</name>
    <dbReference type="NCBI Taxonomy" id="1263870"/>
    <lineage>
        <taxon>Bacteria</taxon>
        <taxon>Pseudomonadati</taxon>
        <taxon>Planctomycetota</taxon>
        <taxon>Planctomycetia</taxon>
        <taxon>Pirellulales</taxon>
        <taxon>Pirellulaceae</taxon>
        <taxon>Rhodopirellula</taxon>
    </lineage>
</organism>
<dbReference type="PATRIC" id="fig|1263870.3.peg.2368"/>
<protein>
    <submittedName>
        <fullName evidence="1">Uncharacterized protein</fullName>
    </submittedName>
</protein>